<comment type="similarity">
    <text evidence="4 15">Belongs to the BRE1 family.</text>
</comment>
<gene>
    <name evidence="19" type="ORF">B0H17DRAFT_1157147</name>
</gene>
<evidence type="ECO:0000256" key="1">
    <source>
        <dbReference type="ARBA" id="ARBA00000900"/>
    </source>
</evidence>
<dbReference type="GO" id="GO:0033503">
    <property type="term" value="C:HULC complex"/>
    <property type="evidence" value="ECO:0007669"/>
    <property type="project" value="TreeGrafter"/>
</dbReference>
<accession>A0AAD7E1X7</accession>
<evidence type="ECO:0000256" key="4">
    <source>
        <dbReference type="ARBA" id="ARBA00005555"/>
    </source>
</evidence>
<feature type="compositionally biased region" description="Basic and acidic residues" evidence="17">
    <location>
        <begin position="240"/>
        <end position="250"/>
    </location>
</feature>
<evidence type="ECO:0000256" key="11">
    <source>
        <dbReference type="ARBA" id="ARBA00023054"/>
    </source>
</evidence>
<feature type="coiled-coil region" evidence="16">
    <location>
        <begin position="464"/>
        <end position="553"/>
    </location>
</feature>
<feature type="region of interest" description="Disordered" evidence="17">
    <location>
        <begin position="226"/>
        <end position="271"/>
    </location>
</feature>
<evidence type="ECO:0000313" key="19">
    <source>
        <dbReference type="EMBL" id="KAJ7703007.1"/>
    </source>
</evidence>
<evidence type="ECO:0000256" key="17">
    <source>
        <dbReference type="SAM" id="MobiDB-lite"/>
    </source>
</evidence>
<evidence type="ECO:0000256" key="9">
    <source>
        <dbReference type="ARBA" id="ARBA00022833"/>
    </source>
</evidence>
<evidence type="ECO:0000256" key="12">
    <source>
        <dbReference type="ARBA" id="ARBA00023242"/>
    </source>
</evidence>
<keyword evidence="7 14" id="KW-0863">Zinc-finger</keyword>
<proteinExistence type="inferred from homology"/>
<comment type="pathway">
    <text evidence="3 15">Protein modification; protein ubiquitination.</text>
</comment>
<comment type="catalytic activity">
    <reaction evidence="1 15">
        <text>S-ubiquitinyl-[E2 ubiquitin-conjugating enzyme]-L-cysteine + [acceptor protein]-L-lysine = [E2 ubiquitin-conjugating enzyme]-L-cysteine + N(6)-ubiquitinyl-[acceptor protein]-L-lysine.</text>
        <dbReference type="EC" id="2.3.2.27"/>
    </reaction>
</comment>
<protein>
    <recommendedName>
        <fullName evidence="15">E3 ubiquitin protein ligase</fullName>
        <ecNumber evidence="15">2.3.2.27</ecNumber>
    </recommendedName>
</protein>
<evidence type="ECO:0000256" key="10">
    <source>
        <dbReference type="ARBA" id="ARBA00022853"/>
    </source>
</evidence>
<evidence type="ECO:0000256" key="16">
    <source>
        <dbReference type="SAM" id="Coils"/>
    </source>
</evidence>
<dbReference type="InterPro" id="IPR058643">
    <property type="entry name" value="BRE1-like_CC"/>
</dbReference>
<dbReference type="SMART" id="SM00184">
    <property type="entry name" value="RING"/>
    <property type="match status" value="1"/>
</dbReference>
<dbReference type="GO" id="GO:0006325">
    <property type="term" value="P:chromatin organization"/>
    <property type="evidence" value="ECO:0007669"/>
    <property type="project" value="UniProtKB-KW"/>
</dbReference>
<evidence type="ECO:0000256" key="8">
    <source>
        <dbReference type="ARBA" id="ARBA00022786"/>
    </source>
</evidence>
<evidence type="ECO:0000256" key="13">
    <source>
        <dbReference type="ARBA" id="ARBA00059679"/>
    </source>
</evidence>
<evidence type="ECO:0000256" key="7">
    <source>
        <dbReference type="ARBA" id="ARBA00022771"/>
    </source>
</evidence>
<dbReference type="Pfam" id="PF00097">
    <property type="entry name" value="zf-C3HC4"/>
    <property type="match status" value="1"/>
</dbReference>
<reference evidence="19" key="1">
    <citation type="submission" date="2023-03" db="EMBL/GenBank/DDBJ databases">
        <title>Massive genome expansion in bonnet fungi (Mycena s.s.) driven by repeated elements and novel gene families across ecological guilds.</title>
        <authorList>
            <consortium name="Lawrence Berkeley National Laboratory"/>
            <person name="Harder C.B."/>
            <person name="Miyauchi S."/>
            <person name="Viragh M."/>
            <person name="Kuo A."/>
            <person name="Thoen E."/>
            <person name="Andreopoulos B."/>
            <person name="Lu D."/>
            <person name="Skrede I."/>
            <person name="Drula E."/>
            <person name="Henrissat B."/>
            <person name="Morin E."/>
            <person name="Kohler A."/>
            <person name="Barry K."/>
            <person name="LaButti K."/>
            <person name="Morin E."/>
            <person name="Salamov A."/>
            <person name="Lipzen A."/>
            <person name="Mereny Z."/>
            <person name="Hegedus B."/>
            <person name="Baldrian P."/>
            <person name="Stursova M."/>
            <person name="Weitz H."/>
            <person name="Taylor A."/>
            <person name="Grigoriev I.V."/>
            <person name="Nagy L.G."/>
            <person name="Martin F."/>
            <person name="Kauserud H."/>
        </authorList>
    </citation>
    <scope>NUCLEOTIDE SEQUENCE</scope>
    <source>
        <strain evidence="19">CBHHK067</strain>
    </source>
</reference>
<evidence type="ECO:0000256" key="6">
    <source>
        <dbReference type="ARBA" id="ARBA00022723"/>
    </source>
</evidence>
<keyword evidence="10 15" id="KW-0156">Chromatin regulator</keyword>
<dbReference type="Proteomes" id="UP001221757">
    <property type="component" value="Unassembled WGS sequence"/>
</dbReference>
<evidence type="ECO:0000313" key="20">
    <source>
        <dbReference type="Proteomes" id="UP001221757"/>
    </source>
</evidence>
<dbReference type="PROSITE" id="PS00518">
    <property type="entry name" value="ZF_RING_1"/>
    <property type="match status" value="1"/>
</dbReference>
<feature type="coiled-coil region" evidence="16">
    <location>
        <begin position="638"/>
        <end position="665"/>
    </location>
</feature>
<keyword evidence="11 15" id="KW-0175">Coiled coil</keyword>
<keyword evidence="9 15" id="KW-0862">Zinc</keyword>
<keyword evidence="20" id="KW-1185">Reference proteome</keyword>
<dbReference type="InterPro" id="IPR013083">
    <property type="entry name" value="Znf_RING/FYVE/PHD"/>
</dbReference>
<sequence>MESKKRPHAQEGDVSVAKKRILAGVNGAPYVNGSAPEIEEPSDLDNLEDSSQMFRKEAIFRRMKHYSREHDRSQSRIAELERRKNTCEAGLAAMAACWTQLVEAIRLLAKPEDLPQAAPNTRDIFDISSHISDDEAPDLISALEDNMQATRNLVTKFVTLGSGSQFSGEDAYMRCQKAQTECVALRSEMQVMHVRLRESEAQKDRYYEHLLAAETAADRLRSKTAMAVVKPRSQTASADSPREATEEQKKPSSPVPPAQQPTGINGHNGLLDDRKHLADLREKEIHELRKEVAELTALKHANALKFKVLPVETITESPTYKVLLDHASYLTHALSESQLENTRLSDELQAVLDSRREWQEAVEAAANQTNQELKSMMTKRDAENTRLRDQREQQAAELNERKQKDGVKLASRKELESLTETRSARIVVLESQLSRHKAQLAANAGNEDLMRFFFSGQLDDMAYIDELKNRVMMAEQRAAAVDQTLSIFQDDHPNVVQHMEAEADALQKLAAATSKLEKYEATYGDLSVLPPDVAQLAGRIREQEDEIRRLRLMDAQHTKDKAPVYSELDQLSAAWEALDRQVKSKVFELKDMEDRVVKSGLDKAKSDNKFFAAMRDKEAIDNERKNLSRILEKQGKVVDRLTESERNLSAQVMSLEKDLASVRRQYEARTVELGTLRREVRESKLLQEGDLKKYTECRNIITEQEEEMVTKKAELQKMTEELSVIQTRADRLSVELRERTTGSSSSREVELENELKLTMNVLKCTACKGAEFRNTVLIKCGHTFCRSCVDSRMSTRQRKCPACNLPFGKEDVSMIYLQ</sequence>
<keyword evidence="12 15" id="KW-0539">Nucleus</keyword>
<dbReference type="PANTHER" id="PTHR23163">
    <property type="entry name" value="RING FINGER PROTEIN-RELATED"/>
    <property type="match status" value="1"/>
</dbReference>
<dbReference type="GO" id="GO:0016567">
    <property type="term" value="P:protein ubiquitination"/>
    <property type="evidence" value="ECO:0007669"/>
    <property type="project" value="UniProtKB-UniRule"/>
</dbReference>
<organism evidence="19 20">
    <name type="scientific">Mycena rosella</name>
    <name type="common">Pink bonnet</name>
    <name type="synonym">Agaricus rosellus</name>
    <dbReference type="NCBI Taxonomy" id="1033263"/>
    <lineage>
        <taxon>Eukaryota</taxon>
        <taxon>Fungi</taxon>
        <taxon>Dikarya</taxon>
        <taxon>Basidiomycota</taxon>
        <taxon>Agaricomycotina</taxon>
        <taxon>Agaricomycetes</taxon>
        <taxon>Agaricomycetidae</taxon>
        <taxon>Agaricales</taxon>
        <taxon>Marasmiineae</taxon>
        <taxon>Mycenaceae</taxon>
        <taxon>Mycena</taxon>
    </lineage>
</organism>
<keyword evidence="8 15" id="KW-0833">Ubl conjugation pathway</keyword>
<dbReference type="PROSITE" id="PS50089">
    <property type="entry name" value="ZF_RING_2"/>
    <property type="match status" value="1"/>
</dbReference>
<dbReference type="GO" id="GO:0005634">
    <property type="term" value="C:nucleus"/>
    <property type="evidence" value="ECO:0007669"/>
    <property type="project" value="UniProtKB-SubCell"/>
</dbReference>
<dbReference type="Pfam" id="PF26095">
    <property type="entry name" value="CC_Bre1"/>
    <property type="match status" value="1"/>
</dbReference>
<comment type="function">
    <text evidence="13">E3 ubiquitin-protein ligase that mediates monoubiquitination of histone H2B to form H2BK123ub1. H2BK123ub1 gives a specific tag for epigenetic transcriptional activation and is also a prerequisite for H3K4me and H3K79me formation.</text>
</comment>
<dbReference type="InterPro" id="IPR017907">
    <property type="entry name" value="Znf_RING_CS"/>
</dbReference>
<evidence type="ECO:0000256" key="14">
    <source>
        <dbReference type="PROSITE-ProRule" id="PRU00175"/>
    </source>
</evidence>
<dbReference type="InterPro" id="IPR001841">
    <property type="entry name" value="Znf_RING"/>
</dbReference>
<dbReference type="EMBL" id="JARKIE010000013">
    <property type="protein sequence ID" value="KAJ7703007.1"/>
    <property type="molecule type" value="Genomic_DNA"/>
</dbReference>
<dbReference type="Gene3D" id="3.30.40.10">
    <property type="entry name" value="Zinc/RING finger domain, C3HC4 (zinc finger)"/>
    <property type="match status" value="1"/>
</dbReference>
<keyword evidence="6 15" id="KW-0479">Metal-binding</keyword>
<dbReference type="InterPro" id="IPR018957">
    <property type="entry name" value="Znf_C3HC4_RING-type"/>
</dbReference>
<dbReference type="SUPFAM" id="SSF57850">
    <property type="entry name" value="RING/U-box"/>
    <property type="match status" value="1"/>
</dbReference>
<dbReference type="GO" id="GO:0061630">
    <property type="term" value="F:ubiquitin protein ligase activity"/>
    <property type="evidence" value="ECO:0007669"/>
    <property type="project" value="UniProtKB-EC"/>
</dbReference>
<dbReference type="AlphaFoldDB" id="A0AAD7E1X7"/>
<dbReference type="GO" id="GO:0008270">
    <property type="term" value="F:zinc ion binding"/>
    <property type="evidence" value="ECO:0007669"/>
    <property type="project" value="UniProtKB-KW"/>
</dbReference>
<feature type="domain" description="RING-type" evidence="18">
    <location>
        <begin position="764"/>
        <end position="804"/>
    </location>
</feature>
<evidence type="ECO:0000256" key="3">
    <source>
        <dbReference type="ARBA" id="ARBA00004906"/>
    </source>
</evidence>
<evidence type="ECO:0000256" key="5">
    <source>
        <dbReference type="ARBA" id="ARBA00022679"/>
    </source>
</evidence>
<comment type="caution">
    <text evidence="19">The sequence shown here is derived from an EMBL/GenBank/DDBJ whole genome shotgun (WGS) entry which is preliminary data.</text>
</comment>
<dbReference type="Gene3D" id="1.10.287.1490">
    <property type="match status" value="1"/>
</dbReference>
<evidence type="ECO:0000259" key="18">
    <source>
        <dbReference type="PROSITE" id="PS50089"/>
    </source>
</evidence>
<evidence type="ECO:0000256" key="2">
    <source>
        <dbReference type="ARBA" id="ARBA00004123"/>
    </source>
</evidence>
<dbReference type="EC" id="2.3.2.27" evidence="15"/>
<comment type="subcellular location">
    <subcellularLocation>
        <location evidence="2 15">Nucleus</location>
    </subcellularLocation>
</comment>
<keyword evidence="5 15" id="KW-0808">Transferase</keyword>
<feature type="coiled-coil region" evidence="16">
    <location>
        <begin position="701"/>
        <end position="735"/>
    </location>
</feature>
<evidence type="ECO:0000256" key="15">
    <source>
        <dbReference type="RuleBase" id="RU365038"/>
    </source>
</evidence>
<dbReference type="InterPro" id="IPR013956">
    <property type="entry name" value="E3_ubiquit_lig_Bre1"/>
</dbReference>
<dbReference type="CDD" id="cd16499">
    <property type="entry name" value="RING-HC_Bre1-like"/>
    <property type="match status" value="1"/>
</dbReference>
<name>A0AAD7E1X7_MYCRO</name>
<dbReference type="Pfam" id="PF08647">
    <property type="entry name" value="BRE1"/>
    <property type="match status" value="1"/>
</dbReference>
<dbReference type="PANTHER" id="PTHR23163:SF0">
    <property type="entry name" value="E3 UBIQUITIN-PROTEIN LIGASE BRE1"/>
    <property type="match status" value="1"/>
</dbReference>